<evidence type="ECO:0000256" key="5">
    <source>
        <dbReference type="HAMAP-Rule" id="MF_00651"/>
    </source>
</evidence>
<evidence type="ECO:0000256" key="1">
    <source>
        <dbReference type="ARBA" id="ARBA00022490"/>
    </source>
</evidence>
<keyword evidence="3 5" id="KW-0540">Nuclease</keyword>
<feature type="domain" description="YqgF/RNase H-like" evidence="6">
    <location>
        <begin position="19"/>
        <end position="119"/>
    </location>
</feature>
<dbReference type="HAMAP" id="MF_00651">
    <property type="entry name" value="Nuclease_YqgF"/>
    <property type="match status" value="1"/>
</dbReference>
<proteinExistence type="inferred from homology"/>
<dbReference type="PANTHER" id="PTHR33317:SF4">
    <property type="entry name" value="POLYNUCLEOTIDYL TRANSFERASE, RIBONUCLEASE H-LIKE SUPERFAMILY PROTEIN"/>
    <property type="match status" value="1"/>
</dbReference>
<evidence type="ECO:0000256" key="4">
    <source>
        <dbReference type="ARBA" id="ARBA00022801"/>
    </source>
</evidence>
<gene>
    <name evidence="7" type="primary">ruvX</name>
    <name evidence="7" type="ORF">FJQ54_10620</name>
</gene>
<dbReference type="GO" id="GO:0005829">
    <property type="term" value="C:cytosol"/>
    <property type="evidence" value="ECO:0007669"/>
    <property type="project" value="TreeGrafter"/>
</dbReference>
<comment type="caution">
    <text evidence="7">The sequence shown here is derived from an EMBL/GenBank/DDBJ whole genome shotgun (WGS) entry which is preliminary data.</text>
</comment>
<keyword evidence="8" id="KW-1185">Reference proteome</keyword>
<dbReference type="InterPro" id="IPR006641">
    <property type="entry name" value="YqgF/RNaseH-like_dom"/>
</dbReference>
<dbReference type="PANTHER" id="PTHR33317">
    <property type="entry name" value="POLYNUCLEOTIDYL TRANSFERASE, RIBONUCLEASE H-LIKE SUPERFAMILY PROTEIN"/>
    <property type="match status" value="1"/>
</dbReference>
<dbReference type="InterPro" id="IPR012337">
    <property type="entry name" value="RNaseH-like_sf"/>
</dbReference>
<dbReference type="Pfam" id="PF03652">
    <property type="entry name" value="RuvX"/>
    <property type="match status" value="1"/>
</dbReference>
<organism evidence="7 8">
    <name type="scientific">Sandaracinobacter neustonicus</name>
    <dbReference type="NCBI Taxonomy" id="1715348"/>
    <lineage>
        <taxon>Bacteria</taxon>
        <taxon>Pseudomonadati</taxon>
        <taxon>Pseudomonadota</taxon>
        <taxon>Alphaproteobacteria</taxon>
        <taxon>Sphingomonadales</taxon>
        <taxon>Sphingosinicellaceae</taxon>
        <taxon>Sandaracinobacter</taxon>
    </lineage>
</organism>
<comment type="subcellular location">
    <subcellularLocation>
        <location evidence="5">Cytoplasm</location>
    </subcellularLocation>
</comment>
<evidence type="ECO:0000256" key="2">
    <source>
        <dbReference type="ARBA" id="ARBA00022517"/>
    </source>
</evidence>
<dbReference type="GO" id="GO:0000967">
    <property type="term" value="P:rRNA 5'-end processing"/>
    <property type="evidence" value="ECO:0007669"/>
    <property type="project" value="UniProtKB-UniRule"/>
</dbReference>
<sequence length="160" mass="16930">MSLLTTDATDFAAALPALGRLLALDIGTRTIGLATASADWRFATARETLKRTKPSADMEALRAMAAKEDIRGLVIGLPLNMDGSDSERTQSVRAQARNLLKGIGLPILLWDERWSTAAVERALIAADVSRAKRAERVDALAAAHILDGALARLAALGDAA</sequence>
<dbReference type="AlphaFoldDB" id="A0A501XJ23"/>
<keyword evidence="4 5" id="KW-0378">Hydrolase</keyword>
<name>A0A501XJ23_9SPHN</name>
<dbReference type="SMART" id="SM00732">
    <property type="entry name" value="YqgFc"/>
    <property type="match status" value="1"/>
</dbReference>
<dbReference type="InterPro" id="IPR037027">
    <property type="entry name" value="YqgF/RNaseH-like_dom_sf"/>
</dbReference>
<dbReference type="GO" id="GO:0016788">
    <property type="term" value="F:hydrolase activity, acting on ester bonds"/>
    <property type="evidence" value="ECO:0007669"/>
    <property type="project" value="UniProtKB-UniRule"/>
</dbReference>
<dbReference type="EMBL" id="VFSU01000026">
    <property type="protein sequence ID" value="TPE60455.1"/>
    <property type="molecule type" value="Genomic_DNA"/>
</dbReference>
<dbReference type="GO" id="GO:0004518">
    <property type="term" value="F:nuclease activity"/>
    <property type="evidence" value="ECO:0007669"/>
    <property type="project" value="UniProtKB-KW"/>
</dbReference>
<accession>A0A501XJ23</accession>
<dbReference type="EC" id="3.1.-.-" evidence="5"/>
<dbReference type="Gene3D" id="3.30.420.140">
    <property type="entry name" value="YqgF/RNase H-like domain"/>
    <property type="match status" value="1"/>
</dbReference>
<dbReference type="InterPro" id="IPR005227">
    <property type="entry name" value="YqgF"/>
</dbReference>
<evidence type="ECO:0000313" key="8">
    <source>
        <dbReference type="Proteomes" id="UP000319897"/>
    </source>
</evidence>
<keyword evidence="1 5" id="KW-0963">Cytoplasm</keyword>
<keyword evidence="2 5" id="KW-0690">Ribosome biogenesis</keyword>
<dbReference type="NCBIfam" id="TIGR00250">
    <property type="entry name" value="RNAse_H_YqgF"/>
    <property type="match status" value="1"/>
</dbReference>
<dbReference type="CDD" id="cd16964">
    <property type="entry name" value="YqgF"/>
    <property type="match status" value="1"/>
</dbReference>
<comment type="function">
    <text evidence="5">Could be a nuclease involved in processing of the 5'-end of pre-16S rRNA.</text>
</comment>
<evidence type="ECO:0000259" key="6">
    <source>
        <dbReference type="SMART" id="SM00732"/>
    </source>
</evidence>
<dbReference type="SUPFAM" id="SSF53098">
    <property type="entry name" value="Ribonuclease H-like"/>
    <property type="match status" value="1"/>
</dbReference>
<dbReference type="OrthoDB" id="9796140at2"/>
<dbReference type="Proteomes" id="UP000319897">
    <property type="component" value="Unassembled WGS sequence"/>
</dbReference>
<evidence type="ECO:0000313" key="7">
    <source>
        <dbReference type="EMBL" id="TPE60455.1"/>
    </source>
</evidence>
<reference evidence="7 8" key="1">
    <citation type="submission" date="2019-06" db="EMBL/GenBank/DDBJ databases">
        <authorList>
            <person name="Lee I."/>
            <person name="Jang G.I."/>
            <person name="Hwang C.Y."/>
        </authorList>
    </citation>
    <scope>NUCLEOTIDE SEQUENCE [LARGE SCALE GENOMIC DNA]</scope>
    <source>
        <strain evidence="7 8">PAMC 28131</strain>
    </source>
</reference>
<evidence type="ECO:0000256" key="3">
    <source>
        <dbReference type="ARBA" id="ARBA00022722"/>
    </source>
</evidence>
<comment type="similarity">
    <text evidence="5">Belongs to the YqgF HJR family.</text>
</comment>
<protein>
    <recommendedName>
        <fullName evidence="5">Putative pre-16S rRNA nuclease</fullName>
        <ecNumber evidence="5">3.1.-.-</ecNumber>
    </recommendedName>
</protein>